<evidence type="ECO:0000256" key="1">
    <source>
        <dbReference type="SAM" id="MobiDB-lite"/>
    </source>
</evidence>
<feature type="region of interest" description="Disordered" evidence="1">
    <location>
        <begin position="26"/>
        <end position="47"/>
    </location>
</feature>
<evidence type="ECO:0000313" key="3">
    <source>
        <dbReference type="Proteomes" id="UP001607303"/>
    </source>
</evidence>
<dbReference type="AlphaFoldDB" id="A0ABD2BGH8"/>
<evidence type="ECO:0000313" key="2">
    <source>
        <dbReference type="EMBL" id="KAL2731553.1"/>
    </source>
</evidence>
<proteinExistence type="predicted"/>
<sequence>MDLDLKGGCQVGEGRRVARCRSGVVKGGEWRRPGEPEDRSWFARGDANADADDGDDFDFDFDLDDFDDAANVIVIVIVKANESENVGGGGGDGVYNGVKGTDPPPLPPPPPHFQSSHIAATLAPASIIARTSLTSLALCAVYIKSHGMTMVHVDETDRCLSPLLPSPLETSKNRAY</sequence>
<feature type="compositionally biased region" description="Basic and acidic residues" evidence="1">
    <location>
        <begin position="28"/>
        <end position="41"/>
    </location>
</feature>
<protein>
    <submittedName>
        <fullName evidence="2">Uncharacterized protein</fullName>
    </submittedName>
</protein>
<name>A0ABD2BGH8_VESMC</name>
<comment type="caution">
    <text evidence="2">The sequence shown here is derived from an EMBL/GenBank/DDBJ whole genome shotgun (WGS) entry which is preliminary data.</text>
</comment>
<organism evidence="2 3">
    <name type="scientific">Vespula maculifrons</name>
    <name type="common">Eastern yellow jacket</name>
    <name type="synonym">Wasp</name>
    <dbReference type="NCBI Taxonomy" id="7453"/>
    <lineage>
        <taxon>Eukaryota</taxon>
        <taxon>Metazoa</taxon>
        <taxon>Ecdysozoa</taxon>
        <taxon>Arthropoda</taxon>
        <taxon>Hexapoda</taxon>
        <taxon>Insecta</taxon>
        <taxon>Pterygota</taxon>
        <taxon>Neoptera</taxon>
        <taxon>Endopterygota</taxon>
        <taxon>Hymenoptera</taxon>
        <taxon>Apocrita</taxon>
        <taxon>Aculeata</taxon>
        <taxon>Vespoidea</taxon>
        <taxon>Vespidae</taxon>
        <taxon>Vespinae</taxon>
        <taxon>Vespula</taxon>
    </lineage>
</organism>
<dbReference type="EMBL" id="JAYRBN010000076">
    <property type="protein sequence ID" value="KAL2731553.1"/>
    <property type="molecule type" value="Genomic_DNA"/>
</dbReference>
<keyword evidence="3" id="KW-1185">Reference proteome</keyword>
<gene>
    <name evidence="2" type="ORF">V1477_015376</name>
</gene>
<reference evidence="2 3" key="1">
    <citation type="journal article" date="2024" name="Ann. Entomol. Soc. Am.">
        <title>Genomic analyses of the southern and eastern yellowjacket wasps (Hymenoptera: Vespidae) reveal evolutionary signatures of social life.</title>
        <authorList>
            <person name="Catto M.A."/>
            <person name="Caine P.B."/>
            <person name="Orr S.E."/>
            <person name="Hunt B.G."/>
            <person name="Goodisman M.A.D."/>
        </authorList>
    </citation>
    <scope>NUCLEOTIDE SEQUENCE [LARGE SCALE GENOMIC DNA]</scope>
    <source>
        <strain evidence="2">232</strain>
        <tissue evidence="2">Head and thorax</tissue>
    </source>
</reference>
<accession>A0ABD2BGH8</accession>
<dbReference type="Proteomes" id="UP001607303">
    <property type="component" value="Unassembled WGS sequence"/>
</dbReference>